<feature type="transmembrane region" description="Helical" evidence="2">
    <location>
        <begin position="751"/>
        <end position="769"/>
    </location>
</feature>
<reference evidence="4 5" key="1">
    <citation type="journal article" date="2013" name="Genome Announc.">
        <title>Draft Genome Sequence of Indibacter alkaliphilus Strain LW1T, Isolated from Lonar Lake, a Haloalkaline Lake in the Buldana District of Maharashtra, India.</title>
        <authorList>
            <person name="Singh A."/>
            <person name="Kumar Jangir P."/>
            <person name="Sharma R."/>
            <person name="Singh A."/>
            <person name="Kumar Pinnaka A."/>
            <person name="Shivaji S."/>
        </authorList>
    </citation>
    <scope>NUCLEOTIDE SEQUENCE [LARGE SCALE GENOMIC DNA]</scope>
    <source>
        <strain evidence="5">CCUG 57479 / KCTC 22604 / LW1</strain>
    </source>
</reference>
<keyword evidence="2" id="KW-0812">Transmembrane</keyword>
<dbReference type="eggNOG" id="COG2771">
    <property type="taxonomic scope" value="Bacteria"/>
</dbReference>
<evidence type="ECO:0000259" key="3">
    <source>
        <dbReference type="SMART" id="SM00421"/>
    </source>
</evidence>
<evidence type="ECO:0000313" key="5">
    <source>
        <dbReference type="Proteomes" id="UP000006073"/>
    </source>
</evidence>
<dbReference type="Pfam" id="PF07494">
    <property type="entry name" value="Reg_prop"/>
    <property type="match status" value="1"/>
</dbReference>
<sequence length="960" mass="110913">MYRYLLLLFSIFFTVFTQAQQLGLPFSKFYSSQEYQGGIQNFQISQSASGLVYVANNFGLLEYDGTDWRRYSLPNSTKIRSIYIDSEEKIFASGQGEFGYFYPGENGNLAFQSLVNKLPENTRSLDEIWKIFHIHQSLIFCTVNSIFVFSENLDLNYTLESLSSFETFHVSNNQLFIQDREQGLLKLENSDLVQVDKKNFFRDKTITGILNLVQGRNLIFTRDHGVFVHDEQSTLPWSAIKNQQIQQINQVRRLKNGEIAIGTQNDGVYILSDTGEQLLHMDKNTGMQNNTILSIFEDVSGNLWLGHNNGISLLEMSLPFRLIDQFSELTGTGYYAMVSDGQAYYGTNNGLFVQDLQRNTGIKFIPKSEGQVYQVKNIYNHILLAHNDGAFEIKNGIANQLTDIQGVWNFLPLKENPGYILSGTYSGLIVFKKEGDKVNFSHQVEGFQESSRIMQQDNEGNIWMTHGYKGVYKIKLSEDLKSAEVSFYGVEKGLPTNLLISVWQVNDRLVFTTEYGVYTYNSETDRFEKDPFFIDYFGTEFLVTSLIEDPIGNIFYIGENEAGVLENQINGAFVKNHQIFNKIIPFLNDDLQNVSLLGSNEALFAANEGFIWYKLERNKRTSASSFPTLIRAVYLTGLADSLINLRKNPIQNSYESSDPSLYKHQFDYGSANIRFEFTNPIPNQENTTLFQTWLEGLEEDFGEWSTKREKAFTNLREGSYTFHVRSRNIYGQLSSEDTFSFEVFPPWYRSIWAYLCYFVFAMVILYFTFKYVDKRYQKKTKAITAKQKEVIEAKESALINSKEEIERLKTEKLQAEIQSKNKELASATMHLLNKNGFIDHTKNQLGTIVKKSKNQEVKNEIQKVIHNIDRNIAGDKDWEQFEIHFDQVHGDFMSRFKSEFSNLSPQEIKLSAYLRMNLSSKEIAYLMNISTRGVEISRYRLRKKLELQRSENLQEFILKF</sequence>
<dbReference type="OrthoDB" id="9806995at2"/>
<keyword evidence="5" id="KW-1185">Reference proteome</keyword>
<gene>
    <name evidence="4" type="ORF">A33Q_0638</name>
</gene>
<dbReference type="AlphaFoldDB" id="S2DPX7"/>
<evidence type="ECO:0000256" key="1">
    <source>
        <dbReference type="SAM" id="Coils"/>
    </source>
</evidence>
<dbReference type="SUPFAM" id="SSF63829">
    <property type="entry name" value="Calcium-dependent phosphotriesterase"/>
    <property type="match status" value="1"/>
</dbReference>
<keyword evidence="2" id="KW-0472">Membrane</keyword>
<dbReference type="InterPro" id="IPR016032">
    <property type="entry name" value="Sig_transdc_resp-reg_C-effctor"/>
</dbReference>
<dbReference type="SUPFAM" id="SSF46894">
    <property type="entry name" value="C-terminal effector domain of the bipartite response regulators"/>
    <property type="match status" value="1"/>
</dbReference>
<dbReference type="InterPro" id="IPR015943">
    <property type="entry name" value="WD40/YVTN_repeat-like_dom_sf"/>
</dbReference>
<dbReference type="RefSeq" id="WP_009034772.1">
    <property type="nucleotide sequence ID" value="NZ_ALWO02000014.1"/>
</dbReference>
<dbReference type="GO" id="GO:0003677">
    <property type="term" value="F:DNA binding"/>
    <property type="evidence" value="ECO:0007669"/>
    <property type="project" value="InterPro"/>
</dbReference>
<dbReference type="eggNOG" id="COG3292">
    <property type="taxonomic scope" value="Bacteria"/>
</dbReference>
<dbReference type="Gene3D" id="2.130.10.10">
    <property type="entry name" value="YVTN repeat-like/Quinoprotein amine dehydrogenase"/>
    <property type="match status" value="2"/>
</dbReference>
<feature type="coiled-coil region" evidence="1">
    <location>
        <begin position="791"/>
        <end position="825"/>
    </location>
</feature>
<dbReference type="InterPro" id="IPR000792">
    <property type="entry name" value="Tscrpt_reg_LuxR_C"/>
</dbReference>
<dbReference type="Proteomes" id="UP000006073">
    <property type="component" value="Unassembled WGS sequence"/>
</dbReference>
<dbReference type="GO" id="GO:0006355">
    <property type="term" value="P:regulation of DNA-templated transcription"/>
    <property type="evidence" value="ECO:0007669"/>
    <property type="project" value="InterPro"/>
</dbReference>
<dbReference type="InterPro" id="IPR011110">
    <property type="entry name" value="Reg_prop"/>
</dbReference>
<dbReference type="EMBL" id="ALWO02000014">
    <property type="protein sequence ID" value="EOZ99260.1"/>
    <property type="molecule type" value="Genomic_DNA"/>
</dbReference>
<dbReference type="STRING" id="1189612.A33Q_0638"/>
<name>S2DPX7_INDAL</name>
<organism evidence="4 5">
    <name type="scientific">Indibacter alkaliphilus (strain CCUG 57479 / KCTC 22604 / LW1)</name>
    <dbReference type="NCBI Taxonomy" id="1189612"/>
    <lineage>
        <taxon>Bacteria</taxon>
        <taxon>Pseudomonadati</taxon>
        <taxon>Bacteroidota</taxon>
        <taxon>Cytophagia</taxon>
        <taxon>Cytophagales</taxon>
        <taxon>Cyclobacteriaceae</taxon>
    </lineage>
</organism>
<dbReference type="Pfam" id="PF00196">
    <property type="entry name" value="GerE"/>
    <property type="match status" value="1"/>
</dbReference>
<dbReference type="Gene3D" id="2.60.40.10">
    <property type="entry name" value="Immunoglobulins"/>
    <property type="match status" value="1"/>
</dbReference>
<dbReference type="InterPro" id="IPR013783">
    <property type="entry name" value="Ig-like_fold"/>
</dbReference>
<dbReference type="Gene3D" id="1.10.10.10">
    <property type="entry name" value="Winged helix-like DNA-binding domain superfamily/Winged helix DNA-binding domain"/>
    <property type="match status" value="1"/>
</dbReference>
<comment type="caution">
    <text evidence="4">The sequence shown here is derived from an EMBL/GenBank/DDBJ whole genome shotgun (WGS) entry which is preliminary data.</text>
</comment>
<dbReference type="InterPro" id="IPR036388">
    <property type="entry name" value="WH-like_DNA-bd_sf"/>
</dbReference>
<keyword evidence="2" id="KW-1133">Transmembrane helix</keyword>
<accession>S2DPX7</accession>
<dbReference type="SMART" id="SM00421">
    <property type="entry name" value="HTH_LUXR"/>
    <property type="match status" value="1"/>
</dbReference>
<proteinExistence type="predicted"/>
<keyword evidence="1" id="KW-0175">Coiled coil</keyword>
<feature type="domain" description="HTH luxR-type" evidence="3">
    <location>
        <begin position="900"/>
        <end position="960"/>
    </location>
</feature>
<evidence type="ECO:0000256" key="2">
    <source>
        <dbReference type="SAM" id="Phobius"/>
    </source>
</evidence>
<evidence type="ECO:0000313" key="4">
    <source>
        <dbReference type="EMBL" id="EOZ99260.1"/>
    </source>
</evidence>
<protein>
    <recommendedName>
        <fullName evidence="3">HTH luxR-type domain-containing protein</fullName>
    </recommendedName>
</protein>